<dbReference type="EMBL" id="VVIM01000001">
    <property type="protein sequence ID" value="KAB0805103.1"/>
    <property type="molecule type" value="Genomic_DNA"/>
</dbReference>
<dbReference type="Pfam" id="PF13358">
    <property type="entry name" value="DDE_3"/>
    <property type="match status" value="1"/>
</dbReference>
<dbReference type="GO" id="GO:0003676">
    <property type="term" value="F:nucleic acid binding"/>
    <property type="evidence" value="ECO:0007669"/>
    <property type="project" value="InterPro"/>
</dbReference>
<dbReference type="InterPro" id="IPR038717">
    <property type="entry name" value="Tc1-like_DDE_dom"/>
</dbReference>
<evidence type="ECO:0000259" key="1">
    <source>
        <dbReference type="Pfam" id="PF13358"/>
    </source>
</evidence>
<dbReference type="Gene3D" id="3.30.420.10">
    <property type="entry name" value="Ribonuclease H-like superfamily/Ribonuclease H"/>
    <property type="match status" value="1"/>
</dbReference>
<name>A0A5N4B6C9_PHOPY</name>
<dbReference type="InParanoid" id="A0A5N4B6C9"/>
<evidence type="ECO:0000313" key="2">
    <source>
        <dbReference type="EMBL" id="KAB0805103.1"/>
    </source>
</evidence>
<dbReference type="InterPro" id="IPR036397">
    <property type="entry name" value="RNaseH_sf"/>
</dbReference>
<proteinExistence type="predicted"/>
<dbReference type="PANTHER" id="PTHR33939">
    <property type="entry name" value="PROTEIN CBG22215"/>
    <property type="match status" value="1"/>
</dbReference>
<accession>A0A5N4B6C9</accession>
<comment type="caution">
    <text evidence="2">The sequence shown here is derived from an EMBL/GenBank/DDBJ whole genome shotgun (WGS) entry which is preliminary data.</text>
</comment>
<gene>
    <name evidence="2" type="ORF">PPYR_02073</name>
</gene>
<dbReference type="PANTHER" id="PTHR33939:SF1">
    <property type="entry name" value="DUF4371 DOMAIN-CONTAINING PROTEIN"/>
    <property type="match status" value="1"/>
</dbReference>
<evidence type="ECO:0000313" key="3">
    <source>
        <dbReference type="Proteomes" id="UP000327044"/>
    </source>
</evidence>
<protein>
    <recommendedName>
        <fullName evidence="1">Tc1-like transposase DDE domain-containing protein</fullName>
    </recommendedName>
</protein>
<organism evidence="2 3">
    <name type="scientific">Photinus pyralis</name>
    <name type="common">Common eastern firefly</name>
    <name type="synonym">Lampyris pyralis</name>
    <dbReference type="NCBI Taxonomy" id="7054"/>
    <lineage>
        <taxon>Eukaryota</taxon>
        <taxon>Metazoa</taxon>
        <taxon>Ecdysozoa</taxon>
        <taxon>Arthropoda</taxon>
        <taxon>Hexapoda</taxon>
        <taxon>Insecta</taxon>
        <taxon>Pterygota</taxon>
        <taxon>Neoptera</taxon>
        <taxon>Endopterygota</taxon>
        <taxon>Coleoptera</taxon>
        <taxon>Polyphaga</taxon>
        <taxon>Elateriformia</taxon>
        <taxon>Elateroidea</taxon>
        <taxon>Lampyridae</taxon>
        <taxon>Lampyrinae</taxon>
        <taxon>Photinus</taxon>
    </lineage>
</organism>
<dbReference type="Proteomes" id="UP000327044">
    <property type="component" value="Unassembled WGS sequence"/>
</dbReference>
<keyword evidence="3" id="KW-1185">Reference proteome</keyword>
<feature type="domain" description="Tc1-like transposase DDE" evidence="1">
    <location>
        <begin position="86"/>
        <end position="163"/>
    </location>
</feature>
<sequence>MRLRKAQRRGQWEKEKGNENGFIPDASLLFSTKSQSADFHGDMCAELFTKWFKDSLIPNISEPSLIIMDNASYHSKLTEKAPNTSSNKEEICQYLLKHNVPYEPTMFKKELLHLVVDNAKPKVYEIDEIANSYGHRVLRLPPYHCQFNPIELVWGNCKEFYNKNIGRNNVKFDDNHVKEIWTESLGRFMSEWWTIEKRFELVQPLIIAVSDSTSESDTDTE</sequence>
<dbReference type="AlphaFoldDB" id="A0A5N4B6C9"/>
<reference evidence="2 3" key="1">
    <citation type="journal article" date="2018" name="Elife">
        <title>Firefly genomes illuminate parallel origins of bioluminescence in beetles.</title>
        <authorList>
            <person name="Fallon T.R."/>
            <person name="Lower S.E."/>
            <person name="Chang C.H."/>
            <person name="Bessho-Uehara M."/>
            <person name="Martin G.J."/>
            <person name="Bewick A.J."/>
            <person name="Behringer M."/>
            <person name="Debat H.J."/>
            <person name="Wong I."/>
            <person name="Day J.C."/>
            <person name="Suvorov A."/>
            <person name="Silva C.J."/>
            <person name="Stanger-Hall K.F."/>
            <person name="Hall D.W."/>
            <person name="Schmitz R.J."/>
            <person name="Nelson D.R."/>
            <person name="Lewis S.M."/>
            <person name="Shigenobu S."/>
            <person name="Bybee S.M."/>
            <person name="Larracuente A.M."/>
            <person name="Oba Y."/>
            <person name="Weng J.K."/>
        </authorList>
    </citation>
    <scope>NUCLEOTIDE SEQUENCE [LARGE SCALE GENOMIC DNA]</scope>
    <source>
        <strain evidence="2">1611_PpyrPB1</strain>
        <tissue evidence="2">Whole body</tissue>
    </source>
</reference>